<dbReference type="PANTHER" id="PTHR32251:SF15">
    <property type="entry name" value="3-OXO-5-ALPHA-STEROID 4-DEHYDROGENASE (DUF1295)"/>
    <property type="match status" value="1"/>
</dbReference>
<evidence type="ECO:0000313" key="1">
    <source>
        <dbReference type="EMBL" id="KAK4644223.1"/>
    </source>
</evidence>
<name>A0ABR0FJS9_9PEZI</name>
<protein>
    <recommendedName>
        <fullName evidence="3">Steroid 5-alpha reductase C-terminal domain-containing protein</fullName>
    </recommendedName>
</protein>
<sequence length="559" mass="63038">MPLQLVQLQRAGENVPSIISSLSTRSSTASSPITTININRYVLSGSLTRETGVIGGPVPGSRRCVHFDVTLRYLPLFREKLLTDRCLQSYFIMLPVFLLRSKFSALQRETKPPQPLPVGSRLVIIYNHPKDGQLGDLLYKMVIRSTSNPYGGHSYVSDDPSDFHPISRPRTACPTFSTTLKTSLLSPGLLLHSTLLPSLALNSSLASISYTVARLTNRLEAKDLIWPLGPLLNAWWSAVFRHQFAHHPVSLFSAYKALARPEKLVLTGVTLWGGRLFYRVLSRMLKREKGRDKPAYESLKRQHGFSWNKIWWKKFVPEIGWLTLISLPVVTPFRLGYYSGAVIQQSLTSITQKGWAQALSVGLFTMGLTMEVLADWQLDRFKMGKGIGIGPGTRSRANSLEKENGNGVKFTQPGWTVETGVNGHRVSISRERENREEKICKEGVWGIVRHPNYLGDALVHLSFPLMLYASDLLTPIAMLGPLANYLYLRCVGGDKTDEYTRTRRYSYEDVSKKIEFDRYRRERNSFWPDKGQIHNKWTWIVVGCGVAGALIERLIMGVV</sequence>
<reference evidence="1 2" key="1">
    <citation type="journal article" date="2023" name="bioRxiv">
        <title>High-quality genome assemblies of four members of thePodospora anserinaspecies complex.</title>
        <authorList>
            <person name="Ament-Velasquez S.L."/>
            <person name="Vogan A.A."/>
            <person name="Wallerman O."/>
            <person name="Hartmann F."/>
            <person name="Gautier V."/>
            <person name="Silar P."/>
            <person name="Giraud T."/>
            <person name="Johannesson H."/>
        </authorList>
    </citation>
    <scope>NUCLEOTIDE SEQUENCE [LARGE SCALE GENOMIC DNA]</scope>
    <source>
        <strain evidence="1 2">CBS 112042</strain>
    </source>
</reference>
<evidence type="ECO:0000313" key="2">
    <source>
        <dbReference type="Proteomes" id="UP001322138"/>
    </source>
</evidence>
<organism evidence="1 2">
    <name type="scientific">Podospora bellae-mahoneyi</name>
    <dbReference type="NCBI Taxonomy" id="2093777"/>
    <lineage>
        <taxon>Eukaryota</taxon>
        <taxon>Fungi</taxon>
        <taxon>Dikarya</taxon>
        <taxon>Ascomycota</taxon>
        <taxon>Pezizomycotina</taxon>
        <taxon>Sordariomycetes</taxon>
        <taxon>Sordariomycetidae</taxon>
        <taxon>Sordariales</taxon>
        <taxon>Podosporaceae</taxon>
        <taxon>Podospora</taxon>
    </lineage>
</organism>
<comment type="caution">
    <text evidence="1">The sequence shown here is derived from an EMBL/GenBank/DDBJ whole genome shotgun (WGS) entry which is preliminary data.</text>
</comment>
<dbReference type="Proteomes" id="UP001322138">
    <property type="component" value="Unassembled WGS sequence"/>
</dbReference>
<accession>A0ABR0FJS9</accession>
<dbReference type="PANTHER" id="PTHR32251">
    <property type="entry name" value="3-OXO-5-ALPHA-STEROID 4-DEHYDROGENASE"/>
    <property type="match status" value="1"/>
</dbReference>
<dbReference type="Pfam" id="PF06966">
    <property type="entry name" value="DUF1295"/>
    <property type="match status" value="1"/>
</dbReference>
<dbReference type="EMBL" id="JAFFGZ010000005">
    <property type="protein sequence ID" value="KAK4644223.1"/>
    <property type="molecule type" value="Genomic_DNA"/>
</dbReference>
<dbReference type="Gene3D" id="1.20.120.1630">
    <property type="match status" value="1"/>
</dbReference>
<proteinExistence type="predicted"/>
<dbReference type="GeneID" id="87896914"/>
<keyword evidence="2" id="KW-1185">Reference proteome</keyword>
<dbReference type="RefSeq" id="XP_062733199.1">
    <property type="nucleotide sequence ID" value="XM_062877432.1"/>
</dbReference>
<evidence type="ECO:0008006" key="3">
    <source>
        <dbReference type="Google" id="ProtNLM"/>
    </source>
</evidence>
<dbReference type="InterPro" id="IPR010721">
    <property type="entry name" value="UstE-like"/>
</dbReference>
<gene>
    <name evidence="1" type="ORF">QC761_302910</name>
</gene>